<sequence length="407" mass="46470">MPDAATQTDAWDWQVAQVPRSVLVPTARSDSNEVDEEVSSGRATEPVARRSGPASLLSLPDELLEQIYQELYRQLSIDRKSLSYRRQRLMPSTSSLLVSKRIYDIGRAIWFSDWSDVDGRTRAMLLMHIDNYAPYVKSWSSFVSDAGLDFVLLRRFVNLTSLDLTFEDYVSLSIISNLLPRFGHLVSLRIASVVPDDGYGRMRLADYSLFKYAISPSSSFMRMLLLFPGAQNLVKPLKTLLEQDPHLVFPLIDLSIRFHEVRRNYNAGRTGEILCEVLTLVGRHSRLKRLALPAWLYEALRSVASGALPKPQELEIICRTTHFEEDLSKVVAMVSCFPDAVRLVLSQSRSVDYEYDDYPLDKQDDRVALLLQDLRTTQIVRLSVSNPDGITQWWRTSSQEDFVVQEK</sequence>
<protein>
    <submittedName>
        <fullName evidence="2">RHTO0S27e01090g1_1</fullName>
    </submittedName>
</protein>
<proteinExistence type="predicted"/>
<organism evidence="2">
    <name type="scientific">Rhodotorula toruloides</name>
    <name type="common">Yeast</name>
    <name type="synonym">Rhodosporidium toruloides</name>
    <dbReference type="NCBI Taxonomy" id="5286"/>
    <lineage>
        <taxon>Eukaryota</taxon>
        <taxon>Fungi</taxon>
        <taxon>Dikarya</taxon>
        <taxon>Basidiomycota</taxon>
        <taxon>Pucciniomycotina</taxon>
        <taxon>Microbotryomycetes</taxon>
        <taxon>Sporidiobolales</taxon>
        <taxon>Sporidiobolaceae</taxon>
        <taxon>Rhodotorula</taxon>
    </lineage>
</organism>
<evidence type="ECO:0000256" key="1">
    <source>
        <dbReference type="SAM" id="MobiDB-lite"/>
    </source>
</evidence>
<feature type="region of interest" description="Disordered" evidence="1">
    <location>
        <begin position="24"/>
        <end position="53"/>
    </location>
</feature>
<gene>
    <name evidence="2" type="ORF">RHTO0S_27e01090g</name>
</gene>
<name>A0A061BR33_RHOTO</name>
<accession>A0A061BR33</accession>
<dbReference type="EMBL" id="LK052962">
    <property type="protein sequence ID" value="CDR49505.1"/>
    <property type="molecule type" value="Genomic_DNA"/>
</dbReference>
<reference evidence="2" key="1">
    <citation type="journal article" date="2014" name="Genome Announc.">
        <title>Draft genome sequence of Rhodosporidium toruloides CECT1137, an oleaginous yeast of biotechnological interest.</title>
        <authorList>
            <person name="Morin N."/>
            <person name="Calcas X."/>
            <person name="Devillers H."/>
            <person name="Durrens P."/>
            <person name="Sherman D.J."/>
            <person name="Nicaud J.-M."/>
            <person name="Neuveglise C."/>
        </authorList>
    </citation>
    <scope>NUCLEOTIDE SEQUENCE</scope>
    <source>
        <strain evidence="2">CECT1137</strain>
    </source>
</reference>
<evidence type="ECO:0000313" key="2">
    <source>
        <dbReference type="EMBL" id="CDR49505.1"/>
    </source>
</evidence>
<dbReference type="AlphaFoldDB" id="A0A061BR33"/>